<evidence type="ECO:0000313" key="1">
    <source>
        <dbReference type="EMBL" id="GCA62935.1"/>
    </source>
</evidence>
<dbReference type="EMBL" id="BDIP01001763">
    <property type="protein sequence ID" value="GCA62935.1"/>
    <property type="molecule type" value="Genomic_DNA"/>
</dbReference>
<proteinExistence type="predicted"/>
<organism evidence="1 2">
    <name type="scientific">Kipferlia bialata</name>
    <dbReference type="NCBI Taxonomy" id="797122"/>
    <lineage>
        <taxon>Eukaryota</taxon>
        <taxon>Metamonada</taxon>
        <taxon>Carpediemonas-like organisms</taxon>
        <taxon>Kipferlia</taxon>
    </lineage>
</organism>
<accession>A0A391NMJ8</accession>
<reference evidence="1 2" key="1">
    <citation type="journal article" date="2018" name="PLoS ONE">
        <title>The draft genome of Kipferlia bialata reveals reductive genome evolution in fornicate parasites.</title>
        <authorList>
            <person name="Tanifuji G."/>
            <person name="Takabayashi S."/>
            <person name="Kume K."/>
            <person name="Takagi M."/>
            <person name="Nakayama T."/>
            <person name="Kamikawa R."/>
            <person name="Inagaki Y."/>
            <person name="Hashimoto T."/>
        </authorList>
    </citation>
    <scope>NUCLEOTIDE SEQUENCE [LARGE SCALE GENOMIC DNA]</scope>
    <source>
        <strain evidence="1">NY0173</strain>
    </source>
</reference>
<sequence length="282" mass="31962">MFGAVTYDMVVPPGDFVAWTLTPSSSIDASFGAWKEREEYEQPLEKQKRLLDNSDDVVVCIRREDSVTCSTRHGSFQINGIKPDEHAYLPITVSTRDTYIRPSFTIAQSGDFTAAARASVAREEKEKVTYYARAEKERRKYLARRIKEGLRFLASEGVDKKGITFSSELKYNPDVYDISTGTYRRPLNVVFAFPPCRKLTTWRVVCEYGTHIEWDDRSKWGGTIDFSRDGDRVTAHRIRQLTGRLEGVVLHDGEGNEGEELLIPLFIGGNSSMSPRKGCVIQ</sequence>
<gene>
    <name evidence="1" type="ORF">KIPB_006714</name>
</gene>
<evidence type="ECO:0000313" key="2">
    <source>
        <dbReference type="Proteomes" id="UP000265618"/>
    </source>
</evidence>
<protein>
    <submittedName>
        <fullName evidence="1">Uncharacterized protein</fullName>
    </submittedName>
</protein>
<dbReference type="Proteomes" id="UP000265618">
    <property type="component" value="Unassembled WGS sequence"/>
</dbReference>
<dbReference type="AlphaFoldDB" id="A0A391NMJ8"/>
<keyword evidence="2" id="KW-1185">Reference proteome</keyword>
<name>A0A391NMJ8_9EUKA</name>
<comment type="caution">
    <text evidence="1">The sequence shown here is derived from an EMBL/GenBank/DDBJ whole genome shotgun (WGS) entry which is preliminary data.</text>
</comment>